<evidence type="ECO:0000313" key="7">
    <source>
        <dbReference type="Proteomes" id="UP001149074"/>
    </source>
</evidence>
<sequence length="291" mass="31671">MATSMQHLGLAPETQAFVPLAEHQSRTPASFYDGPPVLHYHNTDCNIVIDKTQLEDTPLQRVLDHQSPTNDDIATNGGSADDLDDGDNNLVVLHGFEVWVATDQVYLFSRSASTGVTIPYPAIIVHATRRMSFPGRPDEQVQGLYMQVAGDEMDEEDADQETVTMTIVPSDTEMDEEKPEPENQLLFNAVTACSNLCPDPEGNDDDDDDDIGNGAPINFDGMITADNMHQLMDSNGNFVGFGGPSPAFPLPLGPGAGTVHAREDAEEEDTDEHVNGASNGEDDEVKWRRTD</sequence>
<comment type="caution">
    <text evidence="6">The sequence shown here is derived from an EMBL/GenBank/DDBJ whole genome shotgun (WGS) entry which is preliminary data.</text>
</comment>
<keyword evidence="4" id="KW-0539">Nucleus</keyword>
<evidence type="ECO:0000313" key="6">
    <source>
        <dbReference type="EMBL" id="KAJ5089106.1"/>
    </source>
</evidence>
<feature type="region of interest" description="Disordered" evidence="5">
    <location>
        <begin position="196"/>
        <end position="216"/>
    </location>
</feature>
<comment type="subcellular location">
    <subcellularLocation>
        <location evidence="2">Cytoplasm</location>
    </subcellularLocation>
    <subcellularLocation>
        <location evidence="1">Nucleus</location>
    </subcellularLocation>
</comment>
<dbReference type="InterPro" id="IPR039924">
    <property type="entry name" value="ICln/Lot5/Saf5"/>
</dbReference>
<reference evidence="6" key="2">
    <citation type="journal article" date="2023" name="IMA Fungus">
        <title>Comparative genomic study of the Penicillium genus elucidates a diverse pangenome and 15 lateral gene transfer events.</title>
        <authorList>
            <person name="Petersen C."/>
            <person name="Sorensen T."/>
            <person name="Nielsen M.R."/>
            <person name="Sondergaard T.E."/>
            <person name="Sorensen J.L."/>
            <person name="Fitzpatrick D.A."/>
            <person name="Frisvad J.C."/>
            <person name="Nielsen K.L."/>
        </authorList>
    </citation>
    <scope>NUCLEOTIDE SEQUENCE</scope>
    <source>
        <strain evidence="6">IBT 30761</strain>
    </source>
</reference>
<dbReference type="Gene3D" id="2.30.29.30">
    <property type="entry name" value="Pleckstrin-homology domain (PH domain)/Phosphotyrosine-binding domain (PTB)"/>
    <property type="match status" value="1"/>
</dbReference>
<feature type="region of interest" description="Disordered" evidence="5">
    <location>
        <begin position="64"/>
        <end position="85"/>
    </location>
</feature>
<dbReference type="PANTHER" id="PTHR21399:SF0">
    <property type="entry name" value="METHYLOSOME SUBUNIT PICLN"/>
    <property type="match status" value="1"/>
</dbReference>
<dbReference type="GO" id="GO:0005829">
    <property type="term" value="C:cytosol"/>
    <property type="evidence" value="ECO:0007669"/>
    <property type="project" value="TreeGrafter"/>
</dbReference>
<evidence type="ECO:0000256" key="1">
    <source>
        <dbReference type="ARBA" id="ARBA00004123"/>
    </source>
</evidence>
<dbReference type="Pfam" id="PF03517">
    <property type="entry name" value="Voldacs"/>
    <property type="match status" value="1"/>
</dbReference>
<dbReference type="RefSeq" id="XP_056471088.1">
    <property type="nucleotide sequence ID" value="XM_056620282.1"/>
</dbReference>
<name>A0A9W9EWD7_9EURO</name>
<keyword evidence="3" id="KW-0963">Cytoplasm</keyword>
<keyword evidence="7" id="KW-1185">Reference proteome</keyword>
<evidence type="ECO:0000256" key="5">
    <source>
        <dbReference type="SAM" id="MobiDB-lite"/>
    </source>
</evidence>
<dbReference type="GO" id="GO:0045292">
    <property type="term" value="P:mRNA cis splicing, via spliceosome"/>
    <property type="evidence" value="ECO:0007669"/>
    <property type="project" value="TreeGrafter"/>
</dbReference>
<evidence type="ECO:0008006" key="8">
    <source>
        <dbReference type="Google" id="ProtNLM"/>
    </source>
</evidence>
<dbReference type="GO" id="GO:0005681">
    <property type="term" value="C:spliceosomal complex"/>
    <property type="evidence" value="ECO:0007669"/>
    <property type="project" value="TreeGrafter"/>
</dbReference>
<gene>
    <name evidence="6" type="ORF">N7532_007790</name>
</gene>
<dbReference type="GeneID" id="81359261"/>
<dbReference type="GO" id="GO:0034715">
    <property type="term" value="C:pICln-Sm protein complex"/>
    <property type="evidence" value="ECO:0007669"/>
    <property type="project" value="TreeGrafter"/>
</dbReference>
<organism evidence="6 7">
    <name type="scientific">Penicillium argentinense</name>
    <dbReference type="NCBI Taxonomy" id="1131581"/>
    <lineage>
        <taxon>Eukaryota</taxon>
        <taxon>Fungi</taxon>
        <taxon>Dikarya</taxon>
        <taxon>Ascomycota</taxon>
        <taxon>Pezizomycotina</taxon>
        <taxon>Eurotiomycetes</taxon>
        <taxon>Eurotiomycetidae</taxon>
        <taxon>Eurotiales</taxon>
        <taxon>Aspergillaceae</taxon>
        <taxon>Penicillium</taxon>
    </lineage>
</organism>
<feature type="region of interest" description="Disordered" evidence="5">
    <location>
        <begin position="249"/>
        <end position="291"/>
    </location>
</feature>
<evidence type="ECO:0000256" key="2">
    <source>
        <dbReference type="ARBA" id="ARBA00004496"/>
    </source>
</evidence>
<dbReference type="InterPro" id="IPR011993">
    <property type="entry name" value="PH-like_dom_sf"/>
</dbReference>
<dbReference type="OrthoDB" id="19714at2759"/>
<dbReference type="EMBL" id="JAPQKI010000009">
    <property type="protein sequence ID" value="KAJ5089106.1"/>
    <property type="molecule type" value="Genomic_DNA"/>
</dbReference>
<dbReference type="Proteomes" id="UP001149074">
    <property type="component" value="Unassembled WGS sequence"/>
</dbReference>
<evidence type="ECO:0000256" key="3">
    <source>
        <dbReference type="ARBA" id="ARBA00022490"/>
    </source>
</evidence>
<dbReference type="AlphaFoldDB" id="A0A9W9EWD7"/>
<dbReference type="PANTHER" id="PTHR21399">
    <property type="entry name" value="CHLORIDE CONDUCTANCE REGULATORY PROTEIN ICLN"/>
    <property type="match status" value="1"/>
</dbReference>
<evidence type="ECO:0000256" key="4">
    <source>
        <dbReference type="ARBA" id="ARBA00023242"/>
    </source>
</evidence>
<dbReference type="GO" id="GO:0000387">
    <property type="term" value="P:spliceosomal snRNP assembly"/>
    <property type="evidence" value="ECO:0007669"/>
    <property type="project" value="TreeGrafter"/>
</dbReference>
<accession>A0A9W9EWD7</accession>
<proteinExistence type="predicted"/>
<feature type="compositionally biased region" description="Acidic residues" evidence="5">
    <location>
        <begin position="201"/>
        <end position="211"/>
    </location>
</feature>
<protein>
    <recommendedName>
        <fullName evidence="8">Regulator of volume decrease after cellular swelling-domain-containing protein</fullName>
    </recommendedName>
</protein>
<reference evidence="6" key="1">
    <citation type="submission" date="2022-11" db="EMBL/GenBank/DDBJ databases">
        <authorList>
            <person name="Petersen C."/>
        </authorList>
    </citation>
    <scope>NUCLEOTIDE SEQUENCE</scope>
    <source>
        <strain evidence="6">IBT 30761</strain>
    </source>
</reference>